<sequence>MNSTSPLSGKRNEKEVMHGLNDRLAGFIGNVHHLEHRNHLLERDIGEIKGKARPASICKEEYGPELRKLRQLVQDITHQKHQIELEHQHLEEELSTLRGQREQEARGRADAASNIVVLRRDINGAYQAKLQLDKKAQALVDEILFLKGHHEAEVSEMFDQIQNAQVTVKAQAFGNPGVTAALRDIRAQLEGQTVSDVQQMGETFRSQFARLTEAAERKSEAVKAIRQEIQEHRRRLQAKNTELDCAQGTREALDTHLHDVEDHHKEEMIHYQNTIKELENELINCKFDMSGYLRDYQDLLNVKMALDVEILSYRKLLGVEEARLSTMSDTHMSLPYIYHQSPVYTLPRLSRPGCRHRRAEPQYKFVEEIITETTREIEVSEFEEETASEETEMGKDEQQFTKRDRGIGSEEEKDNTDSGEEEAAQMPDRVQNQTASVVNLVNGNDDDDDDDDDDKTPAVETNCQRLL</sequence>
<dbReference type="GO" id="GO:0099160">
    <property type="term" value="C:postsynaptic intermediate filament cytoskeleton"/>
    <property type="evidence" value="ECO:0007669"/>
    <property type="project" value="TreeGrafter"/>
</dbReference>
<evidence type="ECO:0000256" key="3">
    <source>
        <dbReference type="SAM" id="Coils"/>
    </source>
</evidence>
<feature type="compositionally biased region" description="Basic and acidic residues" evidence="4">
    <location>
        <begin position="392"/>
        <end position="410"/>
    </location>
</feature>
<dbReference type="FunFam" id="1.20.5.1160:FF:000001">
    <property type="entry name" value="Keratin type II"/>
    <property type="match status" value="1"/>
</dbReference>
<dbReference type="Gene3D" id="1.20.5.170">
    <property type="match status" value="1"/>
</dbReference>
<dbReference type="GO" id="GO:0005882">
    <property type="term" value="C:intermediate filament"/>
    <property type="evidence" value="ECO:0007669"/>
    <property type="project" value="UniProtKB-KW"/>
</dbReference>
<dbReference type="Proteomes" id="UP000314294">
    <property type="component" value="Unassembled WGS sequence"/>
</dbReference>
<comment type="caution">
    <text evidence="6">The sequence shown here is derived from an EMBL/GenBank/DDBJ whole genome shotgun (WGS) entry which is preliminary data.</text>
</comment>
<dbReference type="GO" id="GO:0030424">
    <property type="term" value="C:axon"/>
    <property type="evidence" value="ECO:0007669"/>
    <property type="project" value="TreeGrafter"/>
</dbReference>
<accession>A0A4Z2IKI6</accession>
<dbReference type="SMART" id="SM01391">
    <property type="entry name" value="Filament"/>
    <property type="match status" value="1"/>
</dbReference>
<dbReference type="SUPFAM" id="SSF64593">
    <property type="entry name" value="Intermediate filament protein, coiled coil region"/>
    <property type="match status" value="2"/>
</dbReference>
<feature type="coiled-coil region" evidence="3">
    <location>
        <begin position="208"/>
        <end position="281"/>
    </location>
</feature>
<feature type="domain" description="IF rod" evidence="5">
    <location>
        <begin position="13"/>
        <end position="324"/>
    </location>
</feature>
<feature type="compositionally biased region" description="Acidic residues" evidence="4">
    <location>
        <begin position="411"/>
        <end position="423"/>
    </location>
</feature>
<dbReference type="AlphaFoldDB" id="A0A4Z2IKI6"/>
<keyword evidence="7" id="KW-1185">Reference proteome</keyword>
<dbReference type="InterPro" id="IPR039008">
    <property type="entry name" value="IF_rod_dom"/>
</dbReference>
<dbReference type="GO" id="GO:0005200">
    <property type="term" value="F:structural constituent of cytoskeleton"/>
    <property type="evidence" value="ECO:0007669"/>
    <property type="project" value="TreeGrafter"/>
</dbReference>
<name>A0A4Z2IKI6_9TELE</name>
<evidence type="ECO:0000313" key="6">
    <source>
        <dbReference type="EMBL" id="TNN78519.1"/>
    </source>
</evidence>
<evidence type="ECO:0000256" key="4">
    <source>
        <dbReference type="SAM" id="MobiDB-lite"/>
    </source>
</evidence>
<gene>
    <name evidence="6" type="primary">NEFM_6</name>
    <name evidence="6" type="ORF">EYF80_011302</name>
</gene>
<evidence type="ECO:0000256" key="1">
    <source>
        <dbReference type="ARBA" id="ARBA00022754"/>
    </source>
</evidence>
<feature type="compositionally biased region" description="Acidic residues" evidence="4">
    <location>
        <begin position="379"/>
        <end position="391"/>
    </location>
</feature>
<feature type="region of interest" description="Disordered" evidence="4">
    <location>
        <begin position="376"/>
        <end position="467"/>
    </location>
</feature>
<dbReference type="Gene3D" id="1.20.5.1160">
    <property type="entry name" value="Vasodilator-stimulated phosphoprotein"/>
    <property type="match status" value="1"/>
</dbReference>
<dbReference type="GO" id="GO:0005737">
    <property type="term" value="C:cytoplasm"/>
    <property type="evidence" value="ECO:0007669"/>
    <property type="project" value="TreeGrafter"/>
</dbReference>
<keyword evidence="1" id="KW-0403">Intermediate filament</keyword>
<dbReference type="Pfam" id="PF00038">
    <property type="entry name" value="Filament"/>
    <property type="match status" value="1"/>
</dbReference>
<feature type="coiled-coil region" evidence="3">
    <location>
        <begin position="66"/>
        <end position="100"/>
    </location>
</feature>
<keyword evidence="2 3" id="KW-0175">Coiled coil</keyword>
<proteinExistence type="predicted"/>
<dbReference type="EMBL" id="SRLO01000073">
    <property type="protein sequence ID" value="TNN78519.1"/>
    <property type="molecule type" value="Genomic_DNA"/>
</dbReference>
<dbReference type="PROSITE" id="PS51842">
    <property type="entry name" value="IF_ROD_2"/>
    <property type="match status" value="1"/>
</dbReference>
<evidence type="ECO:0000256" key="2">
    <source>
        <dbReference type="ARBA" id="ARBA00023054"/>
    </source>
</evidence>
<dbReference type="PANTHER" id="PTHR45652:SF10">
    <property type="entry name" value="NEUROFILAMENT MEDIUM POLYPEPTIDE ISOFORM X1"/>
    <property type="match status" value="1"/>
</dbReference>
<dbReference type="Gene3D" id="1.20.5.500">
    <property type="entry name" value="Single helix bin"/>
    <property type="match status" value="1"/>
</dbReference>
<feature type="compositionally biased region" description="Polar residues" evidence="4">
    <location>
        <begin position="430"/>
        <end position="442"/>
    </location>
</feature>
<evidence type="ECO:0000259" key="5">
    <source>
        <dbReference type="PROSITE" id="PS51842"/>
    </source>
</evidence>
<organism evidence="6 7">
    <name type="scientific">Liparis tanakae</name>
    <name type="common">Tanaka's snailfish</name>
    <dbReference type="NCBI Taxonomy" id="230148"/>
    <lineage>
        <taxon>Eukaryota</taxon>
        <taxon>Metazoa</taxon>
        <taxon>Chordata</taxon>
        <taxon>Craniata</taxon>
        <taxon>Vertebrata</taxon>
        <taxon>Euteleostomi</taxon>
        <taxon>Actinopterygii</taxon>
        <taxon>Neopterygii</taxon>
        <taxon>Teleostei</taxon>
        <taxon>Neoteleostei</taxon>
        <taxon>Acanthomorphata</taxon>
        <taxon>Eupercaria</taxon>
        <taxon>Perciformes</taxon>
        <taxon>Cottioidei</taxon>
        <taxon>Cottales</taxon>
        <taxon>Liparidae</taxon>
        <taxon>Liparis</taxon>
    </lineage>
</organism>
<dbReference type="PANTHER" id="PTHR45652">
    <property type="entry name" value="GLIAL FIBRILLARY ACIDIC PROTEIN"/>
    <property type="match status" value="1"/>
</dbReference>
<dbReference type="InterPro" id="IPR050405">
    <property type="entry name" value="Intermediate_filament"/>
</dbReference>
<protein>
    <submittedName>
        <fullName evidence="6">Neurofilament medium polypeptide</fullName>
    </submittedName>
</protein>
<reference evidence="6 7" key="1">
    <citation type="submission" date="2019-03" db="EMBL/GenBank/DDBJ databases">
        <title>First draft genome of Liparis tanakae, snailfish: a comprehensive survey of snailfish specific genes.</title>
        <authorList>
            <person name="Kim W."/>
            <person name="Song I."/>
            <person name="Jeong J.-H."/>
            <person name="Kim D."/>
            <person name="Kim S."/>
            <person name="Ryu S."/>
            <person name="Song J.Y."/>
            <person name="Lee S.K."/>
        </authorList>
    </citation>
    <scope>NUCLEOTIDE SEQUENCE [LARGE SCALE GENOMIC DNA]</scope>
    <source>
        <tissue evidence="6">Muscle</tissue>
    </source>
</reference>
<dbReference type="GO" id="GO:0033693">
    <property type="term" value="P:neurofilament bundle assembly"/>
    <property type="evidence" value="ECO:0007669"/>
    <property type="project" value="TreeGrafter"/>
</dbReference>
<evidence type="ECO:0000313" key="7">
    <source>
        <dbReference type="Proteomes" id="UP000314294"/>
    </source>
</evidence>
<dbReference type="OrthoDB" id="2441647at2759"/>
<feature type="compositionally biased region" description="Acidic residues" evidence="4">
    <location>
        <begin position="444"/>
        <end position="454"/>
    </location>
</feature>